<keyword evidence="1" id="KW-0175">Coiled coil</keyword>
<feature type="compositionally biased region" description="Basic and acidic residues" evidence="2">
    <location>
        <begin position="366"/>
        <end position="379"/>
    </location>
</feature>
<dbReference type="Proteomes" id="UP000224080">
    <property type="component" value="Unassembled WGS sequence"/>
</dbReference>
<gene>
    <name evidence="3" type="ORF">GX51_07015</name>
</gene>
<feature type="region of interest" description="Disordered" evidence="2">
    <location>
        <begin position="96"/>
        <end position="135"/>
    </location>
</feature>
<feature type="compositionally biased region" description="Polar residues" evidence="2">
    <location>
        <begin position="234"/>
        <end position="243"/>
    </location>
</feature>
<evidence type="ECO:0000313" key="4">
    <source>
        <dbReference type="Proteomes" id="UP000224080"/>
    </source>
</evidence>
<dbReference type="EMBL" id="PDNC01000129">
    <property type="protein sequence ID" value="PGG98041.1"/>
    <property type="molecule type" value="Genomic_DNA"/>
</dbReference>
<dbReference type="STRING" id="2060905.A0A2B7WNG6"/>
<feature type="compositionally biased region" description="Polar residues" evidence="2">
    <location>
        <begin position="121"/>
        <end position="134"/>
    </location>
</feature>
<accession>A0A2B7WNG6</accession>
<feature type="region of interest" description="Disordered" evidence="2">
    <location>
        <begin position="151"/>
        <end position="178"/>
    </location>
</feature>
<evidence type="ECO:0000256" key="2">
    <source>
        <dbReference type="SAM" id="MobiDB-lite"/>
    </source>
</evidence>
<evidence type="ECO:0000313" key="3">
    <source>
        <dbReference type="EMBL" id="PGG98041.1"/>
    </source>
</evidence>
<feature type="compositionally biased region" description="Basic and acidic residues" evidence="2">
    <location>
        <begin position="167"/>
        <end position="178"/>
    </location>
</feature>
<organism evidence="3 4">
    <name type="scientific">Blastomyces parvus</name>
    <dbReference type="NCBI Taxonomy" id="2060905"/>
    <lineage>
        <taxon>Eukaryota</taxon>
        <taxon>Fungi</taxon>
        <taxon>Dikarya</taxon>
        <taxon>Ascomycota</taxon>
        <taxon>Pezizomycotina</taxon>
        <taxon>Eurotiomycetes</taxon>
        <taxon>Eurotiomycetidae</taxon>
        <taxon>Onygenales</taxon>
        <taxon>Ajellomycetaceae</taxon>
        <taxon>Blastomyces</taxon>
    </lineage>
</organism>
<feature type="region of interest" description="Disordered" evidence="2">
    <location>
        <begin position="364"/>
        <end position="389"/>
    </location>
</feature>
<feature type="region of interest" description="Disordered" evidence="2">
    <location>
        <begin position="212"/>
        <end position="246"/>
    </location>
</feature>
<keyword evidence="4" id="KW-1185">Reference proteome</keyword>
<dbReference type="AlphaFoldDB" id="A0A2B7WNG6"/>
<dbReference type="OrthoDB" id="4448936at2759"/>
<feature type="compositionally biased region" description="Polar residues" evidence="2">
    <location>
        <begin position="212"/>
        <end position="225"/>
    </location>
</feature>
<comment type="caution">
    <text evidence="3">The sequence shown here is derived from an EMBL/GenBank/DDBJ whole genome shotgun (WGS) entry which is preliminary data.</text>
</comment>
<sequence>MATIPNHPHHSNGAAMSTTTRTMITTGESSSSTATDSLNININTSFTDSAIDLDCSSSENITQTPDTTATIFPPQKTTVTITILTERLMRLARLMTDSDSESDKSNSNNDNDSNDKKSKNQTHPHTPSSRSMSPQKLIAINRYVDGIEGLLLDPHDDADDDEVEVNGAREEREGDRESVTGVIIAKSPASTISACIGDDQGKSNNTALAVYVSSSHGPRPQSLSGSEPPKIEAQNATAGTQGPVNPRELDTIMRDLQHVTRCLEQRRLECLHLNAVFTVKCEKLAQRILEMEDEIDELRAEKIETTIELEGLKGTMRGLEGWIQRWKKQLHRRDPVDVDLDSGSEYTWSSEYYSSSFGLVGGRGAGEGDHHTQTRKLEETIGGDGNDDTDRLMDGISAWLRGWNEVEEGFRIRARLRERRVAVRLNRGGG</sequence>
<evidence type="ECO:0000256" key="1">
    <source>
        <dbReference type="SAM" id="Coils"/>
    </source>
</evidence>
<proteinExistence type="predicted"/>
<name>A0A2B7WNG6_9EURO</name>
<protein>
    <submittedName>
        <fullName evidence="3">Uncharacterized protein</fullName>
    </submittedName>
</protein>
<reference evidence="3 4" key="1">
    <citation type="submission" date="2017-10" db="EMBL/GenBank/DDBJ databases">
        <title>Comparative genomics in systemic dimorphic fungi from Ajellomycetaceae.</title>
        <authorList>
            <person name="Munoz J.F."/>
            <person name="Mcewen J.G."/>
            <person name="Clay O.K."/>
            <person name="Cuomo C.A."/>
        </authorList>
    </citation>
    <scope>NUCLEOTIDE SEQUENCE [LARGE SCALE GENOMIC DNA]</scope>
    <source>
        <strain evidence="3 4">UAMH130</strain>
    </source>
</reference>
<feature type="coiled-coil region" evidence="1">
    <location>
        <begin position="281"/>
        <end position="315"/>
    </location>
</feature>